<organism evidence="7 8">
    <name type="scientific">Candidatus Fimihabitans intestinipullorum</name>
    <dbReference type="NCBI Taxonomy" id="2840820"/>
    <lineage>
        <taxon>Bacteria</taxon>
        <taxon>Bacillati</taxon>
        <taxon>Mycoplasmatota</taxon>
        <taxon>Mycoplasmatota incertae sedis</taxon>
        <taxon>Candidatus Fimihabitans</taxon>
    </lineage>
</organism>
<evidence type="ECO:0000313" key="8">
    <source>
        <dbReference type="Proteomes" id="UP000824087"/>
    </source>
</evidence>
<sequence>MFYIWIGIIILLTIVELLTVKLTTVYFVFSGIVALLLSFRVESFPIQFAVFAILGIVLLITTKPTLERLLKRTPSSLDQESILGMQGVVIDAMKKNHPGTIKVDGKVWAAISQKKIKVGSTVKILEVDGMTLKVAPIEEEA</sequence>
<reference evidence="7" key="1">
    <citation type="submission" date="2020-10" db="EMBL/GenBank/DDBJ databases">
        <authorList>
            <person name="Gilroy R."/>
        </authorList>
    </citation>
    <scope>NUCLEOTIDE SEQUENCE</scope>
    <source>
        <strain evidence="7">CHK197-8231</strain>
    </source>
</reference>
<dbReference type="SUPFAM" id="SSF141322">
    <property type="entry name" value="NfeD domain-like"/>
    <property type="match status" value="1"/>
</dbReference>
<feature type="transmembrane region" description="Helical" evidence="5">
    <location>
        <begin position="7"/>
        <end position="38"/>
    </location>
</feature>
<evidence type="ECO:0000313" key="7">
    <source>
        <dbReference type="EMBL" id="HIU22739.1"/>
    </source>
</evidence>
<keyword evidence="3 5" id="KW-1133">Transmembrane helix</keyword>
<dbReference type="PANTHER" id="PTHR33507">
    <property type="entry name" value="INNER MEMBRANE PROTEIN YBBJ"/>
    <property type="match status" value="1"/>
</dbReference>
<evidence type="ECO:0000256" key="3">
    <source>
        <dbReference type="ARBA" id="ARBA00022989"/>
    </source>
</evidence>
<dbReference type="Gene3D" id="2.40.50.140">
    <property type="entry name" value="Nucleic acid-binding proteins"/>
    <property type="match status" value="1"/>
</dbReference>
<evidence type="ECO:0000256" key="5">
    <source>
        <dbReference type="SAM" id="Phobius"/>
    </source>
</evidence>
<reference evidence="7" key="2">
    <citation type="journal article" date="2021" name="PeerJ">
        <title>Extensive microbial diversity within the chicken gut microbiome revealed by metagenomics and culture.</title>
        <authorList>
            <person name="Gilroy R."/>
            <person name="Ravi A."/>
            <person name="Getino M."/>
            <person name="Pursley I."/>
            <person name="Horton D.L."/>
            <person name="Alikhan N.F."/>
            <person name="Baker D."/>
            <person name="Gharbi K."/>
            <person name="Hall N."/>
            <person name="Watson M."/>
            <person name="Adriaenssens E.M."/>
            <person name="Foster-Nyarko E."/>
            <person name="Jarju S."/>
            <person name="Secka A."/>
            <person name="Antonio M."/>
            <person name="Oren A."/>
            <person name="Chaudhuri R.R."/>
            <person name="La Ragione R."/>
            <person name="Hildebrand F."/>
            <person name="Pallen M.J."/>
        </authorList>
    </citation>
    <scope>NUCLEOTIDE SEQUENCE</scope>
    <source>
        <strain evidence="7">CHK197-8231</strain>
    </source>
</reference>
<name>A0A9D1HUQ0_9BACT</name>
<feature type="domain" description="NfeD-like C-terminal" evidence="6">
    <location>
        <begin position="80"/>
        <end position="136"/>
    </location>
</feature>
<accession>A0A9D1HUQ0</accession>
<gene>
    <name evidence="7" type="ORF">IAD49_04065</name>
</gene>
<evidence type="ECO:0000256" key="1">
    <source>
        <dbReference type="ARBA" id="ARBA00004141"/>
    </source>
</evidence>
<dbReference type="Proteomes" id="UP000824087">
    <property type="component" value="Unassembled WGS sequence"/>
</dbReference>
<comment type="caution">
    <text evidence="7">The sequence shown here is derived from an EMBL/GenBank/DDBJ whole genome shotgun (WGS) entry which is preliminary data.</text>
</comment>
<dbReference type="InterPro" id="IPR002810">
    <property type="entry name" value="NfeD-like_C"/>
</dbReference>
<evidence type="ECO:0000256" key="2">
    <source>
        <dbReference type="ARBA" id="ARBA00022692"/>
    </source>
</evidence>
<comment type="subcellular location">
    <subcellularLocation>
        <location evidence="1">Membrane</location>
        <topology evidence="1">Multi-pass membrane protein</topology>
    </subcellularLocation>
</comment>
<keyword evidence="2 5" id="KW-0812">Transmembrane</keyword>
<dbReference type="Pfam" id="PF01957">
    <property type="entry name" value="NfeD"/>
    <property type="match status" value="1"/>
</dbReference>
<evidence type="ECO:0000256" key="4">
    <source>
        <dbReference type="ARBA" id="ARBA00023136"/>
    </source>
</evidence>
<proteinExistence type="predicted"/>
<dbReference type="EMBL" id="DVML01000025">
    <property type="protein sequence ID" value="HIU22739.1"/>
    <property type="molecule type" value="Genomic_DNA"/>
</dbReference>
<dbReference type="InterPro" id="IPR052165">
    <property type="entry name" value="Membrane_assoc_protease"/>
</dbReference>
<keyword evidence="4 5" id="KW-0472">Membrane</keyword>
<feature type="transmembrane region" description="Helical" evidence="5">
    <location>
        <begin position="44"/>
        <end position="62"/>
    </location>
</feature>
<evidence type="ECO:0000259" key="6">
    <source>
        <dbReference type="Pfam" id="PF01957"/>
    </source>
</evidence>
<dbReference type="InterPro" id="IPR012340">
    <property type="entry name" value="NA-bd_OB-fold"/>
</dbReference>
<dbReference type="GO" id="GO:0005886">
    <property type="term" value="C:plasma membrane"/>
    <property type="evidence" value="ECO:0007669"/>
    <property type="project" value="TreeGrafter"/>
</dbReference>
<dbReference type="PANTHER" id="PTHR33507:SF3">
    <property type="entry name" value="INNER MEMBRANE PROTEIN YBBJ"/>
    <property type="match status" value="1"/>
</dbReference>
<protein>
    <submittedName>
        <fullName evidence="7">NfeD family protein</fullName>
    </submittedName>
</protein>
<dbReference type="AlphaFoldDB" id="A0A9D1HUQ0"/>